<evidence type="ECO:0000313" key="2">
    <source>
        <dbReference type="Proteomes" id="UP000184406"/>
    </source>
</evidence>
<reference evidence="2" key="1">
    <citation type="submission" date="2016-11" db="EMBL/GenBank/DDBJ databases">
        <authorList>
            <person name="Varghese N."/>
            <person name="Submissions S."/>
        </authorList>
    </citation>
    <scope>NUCLEOTIDE SEQUENCE [LARGE SCALE GENOMIC DNA]</scope>
    <source>
        <strain evidence="2">DSM 17539</strain>
    </source>
</reference>
<keyword evidence="2" id="KW-1185">Reference proteome</keyword>
<accession>A0A1M5FIV3</accession>
<dbReference type="Proteomes" id="UP000184406">
    <property type="component" value="Unassembled WGS sequence"/>
</dbReference>
<proteinExistence type="predicted"/>
<evidence type="ECO:0000313" key="1">
    <source>
        <dbReference type="EMBL" id="SHF91470.1"/>
    </source>
</evidence>
<name>A0A1M5FIV3_9FLAO</name>
<dbReference type="EMBL" id="FQUX01000009">
    <property type="protein sequence ID" value="SHF91470.1"/>
    <property type="molecule type" value="Genomic_DNA"/>
</dbReference>
<protein>
    <submittedName>
        <fullName evidence="1">Uncharacterized protein</fullName>
    </submittedName>
</protein>
<dbReference type="AlphaFoldDB" id="A0A1M5FIV3"/>
<gene>
    <name evidence="1" type="ORF">SAMN03080594_10988</name>
</gene>
<sequence length="371" mass="42229">MLKVKNFAGNENLTKFRPALKFLLLLILPLLFMSLKLQNPTPRKERAFVVYTKDSVQLEVDLLFNANDLPAKYYSFVVTPVCEEGVCYNLVAEVYWDLLGNFLDYTEVPLDPLTKFDHIKFTREDHDKMKEILRDKTSLLANYKAEDLVDHSIEIKSEVIDGVAGATYKSLSGAVVRGAVYSSHTLWHIVNGELADKIVAHTEALMSEEVLVSMLDSDNYSLQFYALNKIDTGNEKYTPKLIRLITEGDSYVPFFAIEKIPDWAWSSAKYQSEIISLLKEVEFRMQNEILNRFNNKVLDVNATTFLACAMGSLNKSQFKKAFKILYDNRGQLTPKSIEEIVVQKNSGNNEFSKEAEQFLTSIAKEGRLVSP</sequence>
<organism evidence="1 2">
    <name type="scientific">Arenibacter palladensis</name>
    <dbReference type="NCBI Taxonomy" id="237373"/>
    <lineage>
        <taxon>Bacteria</taxon>
        <taxon>Pseudomonadati</taxon>
        <taxon>Bacteroidota</taxon>
        <taxon>Flavobacteriia</taxon>
        <taxon>Flavobacteriales</taxon>
        <taxon>Flavobacteriaceae</taxon>
        <taxon>Arenibacter</taxon>
    </lineage>
</organism>